<keyword evidence="1" id="KW-0472">Membrane</keyword>
<dbReference type="RefSeq" id="WP_252999477.1">
    <property type="nucleotide sequence ID" value="NZ_CP116503.1"/>
</dbReference>
<evidence type="ECO:0000313" key="2">
    <source>
        <dbReference type="EMBL" id="WCG23427.1"/>
    </source>
</evidence>
<feature type="transmembrane region" description="Helical" evidence="1">
    <location>
        <begin position="66"/>
        <end position="85"/>
    </location>
</feature>
<dbReference type="Proteomes" id="UP001179600">
    <property type="component" value="Chromosome"/>
</dbReference>
<dbReference type="AlphaFoldDB" id="A0AAE9XHC7"/>
<proteinExistence type="predicted"/>
<sequence>MNKQAKRVVFNIILGMIIAVIIFTILITIGYIKFNNSEMNSLPINLLGINIFQITGGKGVPNNNNMTFLGIVFSMITVLSGEFLASKKGKRKDGV</sequence>
<organism evidence="2 3">
    <name type="scientific">Vagococcus lutrae</name>
    <dbReference type="NCBI Taxonomy" id="81947"/>
    <lineage>
        <taxon>Bacteria</taxon>
        <taxon>Bacillati</taxon>
        <taxon>Bacillota</taxon>
        <taxon>Bacilli</taxon>
        <taxon>Lactobacillales</taxon>
        <taxon>Enterococcaceae</taxon>
        <taxon>Vagococcus</taxon>
    </lineage>
</organism>
<evidence type="ECO:0000313" key="3">
    <source>
        <dbReference type="Proteomes" id="UP001179600"/>
    </source>
</evidence>
<dbReference type="EMBL" id="CP116507">
    <property type="protein sequence ID" value="WCG23427.1"/>
    <property type="molecule type" value="Genomic_DNA"/>
</dbReference>
<dbReference type="Pfam" id="PF19388">
    <property type="entry name" value="DUF5963"/>
    <property type="match status" value="1"/>
</dbReference>
<gene>
    <name evidence="2" type="ORF">PML95_04085</name>
</gene>
<name>A0AAE9XHC7_9ENTE</name>
<keyword evidence="1" id="KW-0812">Transmembrane</keyword>
<evidence type="ECO:0000256" key="1">
    <source>
        <dbReference type="SAM" id="Phobius"/>
    </source>
</evidence>
<protein>
    <submittedName>
        <fullName evidence="2">DUF5963 family protein</fullName>
    </submittedName>
</protein>
<accession>A0AAE9XHC7</accession>
<dbReference type="NCBIfam" id="NF033904">
    <property type="entry name" value="LlsX_fam"/>
    <property type="match status" value="1"/>
</dbReference>
<dbReference type="InterPro" id="IPR046007">
    <property type="entry name" value="DUF5963"/>
</dbReference>
<reference evidence="2" key="1">
    <citation type="submission" date="2023-01" db="EMBL/GenBank/DDBJ databases">
        <title>Oxazolidinone resistance genes in florfenicol resistant enterococci from beef cattle and veal calves at slaughter.</title>
        <authorList>
            <person name="Biggel M."/>
        </authorList>
    </citation>
    <scope>NUCLEOTIDE SEQUENCE</scope>
    <source>
        <strain evidence="2">K204-1</strain>
    </source>
</reference>
<feature type="transmembrane region" description="Helical" evidence="1">
    <location>
        <begin position="12"/>
        <end position="32"/>
    </location>
</feature>
<keyword evidence="1" id="KW-1133">Transmembrane helix</keyword>